<dbReference type="Proteomes" id="UP000004995">
    <property type="component" value="Unassembled WGS sequence"/>
</dbReference>
<evidence type="ECO:0000313" key="1">
    <source>
        <dbReference type="EnsemblPlants" id="KQK91729"/>
    </source>
</evidence>
<accession>K4ANB1</accession>
<dbReference type="HOGENOM" id="CLU_3369399_0_0_1"/>
<keyword evidence="2" id="KW-1185">Reference proteome</keyword>
<proteinExistence type="predicted"/>
<dbReference type="EMBL" id="AGNK02006060">
    <property type="status" value="NOT_ANNOTATED_CDS"/>
    <property type="molecule type" value="Genomic_DNA"/>
</dbReference>
<name>K4ANB1_SETIT</name>
<dbReference type="EnsemblPlants" id="KQK91729">
    <property type="protein sequence ID" value="KQK91729"/>
    <property type="gene ID" value="SETIT_040408mg"/>
</dbReference>
<sequence>MITKQRFFNGANDARGFGFFRAVVYGSVAHLPSRI</sequence>
<dbReference type="Gramene" id="KQK91729">
    <property type="protein sequence ID" value="KQK91729"/>
    <property type="gene ID" value="SETIT_040408mg"/>
</dbReference>
<dbReference type="AlphaFoldDB" id="K4ANB1"/>
<evidence type="ECO:0000313" key="2">
    <source>
        <dbReference type="Proteomes" id="UP000004995"/>
    </source>
</evidence>
<reference evidence="1" key="2">
    <citation type="submission" date="2018-08" db="UniProtKB">
        <authorList>
            <consortium name="EnsemblPlants"/>
        </authorList>
    </citation>
    <scope>IDENTIFICATION</scope>
    <source>
        <strain evidence="1">Yugu1</strain>
    </source>
</reference>
<organism evidence="1 2">
    <name type="scientific">Setaria italica</name>
    <name type="common">Foxtail millet</name>
    <name type="synonym">Panicum italicum</name>
    <dbReference type="NCBI Taxonomy" id="4555"/>
    <lineage>
        <taxon>Eukaryota</taxon>
        <taxon>Viridiplantae</taxon>
        <taxon>Streptophyta</taxon>
        <taxon>Embryophyta</taxon>
        <taxon>Tracheophyta</taxon>
        <taxon>Spermatophyta</taxon>
        <taxon>Magnoliopsida</taxon>
        <taxon>Liliopsida</taxon>
        <taxon>Poales</taxon>
        <taxon>Poaceae</taxon>
        <taxon>PACMAD clade</taxon>
        <taxon>Panicoideae</taxon>
        <taxon>Panicodae</taxon>
        <taxon>Paniceae</taxon>
        <taxon>Cenchrinae</taxon>
        <taxon>Setaria</taxon>
    </lineage>
</organism>
<reference evidence="2" key="1">
    <citation type="journal article" date="2012" name="Nat. Biotechnol.">
        <title>Reference genome sequence of the model plant Setaria.</title>
        <authorList>
            <person name="Bennetzen J.L."/>
            <person name="Schmutz J."/>
            <person name="Wang H."/>
            <person name="Percifield R."/>
            <person name="Hawkins J."/>
            <person name="Pontaroli A.C."/>
            <person name="Estep M."/>
            <person name="Feng L."/>
            <person name="Vaughn J.N."/>
            <person name="Grimwood J."/>
            <person name="Jenkins J."/>
            <person name="Barry K."/>
            <person name="Lindquist E."/>
            <person name="Hellsten U."/>
            <person name="Deshpande S."/>
            <person name="Wang X."/>
            <person name="Wu X."/>
            <person name="Mitros T."/>
            <person name="Triplett J."/>
            <person name="Yang X."/>
            <person name="Ye C.Y."/>
            <person name="Mauro-Herrera M."/>
            <person name="Wang L."/>
            <person name="Li P."/>
            <person name="Sharma M."/>
            <person name="Sharma R."/>
            <person name="Ronald P.C."/>
            <person name="Panaud O."/>
            <person name="Kellogg E.A."/>
            <person name="Brutnell T.P."/>
            <person name="Doust A.N."/>
            <person name="Tuskan G.A."/>
            <person name="Rokhsar D."/>
            <person name="Devos K.M."/>
        </authorList>
    </citation>
    <scope>NUCLEOTIDE SEQUENCE [LARGE SCALE GENOMIC DNA]</scope>
    <source>
        <strain evidence="2">cv. Yugu1</strain>
    </source>
</reference>
<dbReference type="InParanoid" id="K4ANB1"/>
<protein>
    <submittedName>
        <fullName evidence="1">Uncharacterized protein</fullName>
    </submittedName>
</protein>